<evidence type="ECO:0000313" key="1">
    <source>
        <dbReference type="EMBL" id="KAI3741844.1"/>
    </source>
</evidence>
<dbReference type="Proteomes" id="UP001056120">
    <property type="component" value="Linkage Group LG20"/>
</dbReference>
<comment type="caution">
    <text evidence="1">The sequence shown here is derived from an EMBL/GenBank/DDBJ whole genome shotgun (WGS) entry which is preliminary data.</text>
</comment>
<reference evidence="2" key="1">
    <citation type="journal article" date="2022" name="Mol. Ecol. Resour.">
        <title>The genomes of chicory, endive, great burdock and yacon provide insights into Asteraceae palaeo-polyploidization history and plant inulin production.</title>
        <authorList>
            <person name="Fan W."/>
            <person name="Wang S."/>
            <person name="Wang H."/>
            <person name="Wang A."/>
            <person name="Jiang F."/>
            <person name="Liu H."/>
            <person name="Zhao H."/>
            <person name="Xu D."/>
            <person name="Zhang Y."/>
        </authorList>
    </citation>
    <scope>NUCLEOTIDE SEQUENCE [LARGE SCALE GENOMIC DNA]</scope>
    <source>
        <strain evidence="2">cv. Yunnan</strain>
    </source>
</reference>
<proteinExistence type="predicted"/>
<organism evidence="1 2">
    <name type="scientific">Smallanthus sonchifolius</name>
    <dbReference type="NCBI Taxonomy" id="185202"/>
    <lineage>
        <taxon>Eukaryota</taxon>
        <taxon>Viridiplantae</taxon>
        <taxon>Streptophyta</taxon>
        <taxon>Embryophyta</taxon>
        <taxon>Tracheophyta</taxon>
        <taxon>Spermatophyta</taxon>
        <taxon>Magnoliopsida</taxon>
        <taxon>eudicotyledons</taxon>
        <taxon>Gunneridae</taxon>
        <taxon>Pentapetalae</taxon>
        <taxon>asterids</taxon>
        <taxon>campanulids</taxon>
        <taxon>Asterales</taxon>
        <taxon>Asteraceae</taxon>
        <taxon>Asteroideae</taxon>
        <taxon>Heliantheae alliance</taxon>
        <taxon>Millerieae</taxon>
        <taxon>Smallanthus</taxon>
    </lineage>
</organism>
<protein>
    <submittedName>
        <fullName evidence="1">Uncharacterized protein</fullName>
    </submittedName>
</protein>
<gene>
    <name evidence="1" type="ORF">L1987_59522</name>
</gene>
<evidence type="ECO:0000313" key="2">
    <source>
        <dbReference type="Proteomes" id="UP001056120"/>
    </source>
</evidence>
<accession>A0ACB9D5I4</accession>
<sequence length="429" mass="48865">MNPSHISTSSKRKRDPSSFDDEPSSCKRPKNDVFMNYSSEDIGKSFISHLQGALKLNSFTISDHSMLPVGQDMHLELLKAIEESEIYVLVFSPNYASSKRDEAKFVLEIVEELEKMQRPQALHVTDHPVGIGSRAEELISTLGLDRKDHVLVVAVFGISGIGKTTIFKEVFNRIASSFDVCCFLADIHYICQVPNWKVELPKALISCLTHENKFSSMSNHNDGVTKIRRLVSRQKVLLVLDDIDNFQQLESLGICPKWFYEGSRIIVTTRETVPGDDPVNTKFIYEVVSRAGGLPLVLKVWSRHFQQYEREQWPSILETLKGIPHGDVQKQLQMSYDSLTNRPKKLFLDIACFFEGMMKDFVIKVLQDEDSRFLANNEIQYLVDKSLVEITSDGRLRMHDAIREMGQEIVPKKMKMSLDNVLDCGIQGM</sequence>
<reference evidence="1 2" key="2">
    <citation type="journal article" date="2022" name="Mol. Ecol. Resour.">
        <title>The genomes of chicory, endive, great burdock and yacon provide insights into Asteraceae paleo-polyploidization history and plant inulin production.</title>
        <authorList>
            <person name="Fan W."/>
            <person name="Wang S."/>
            <person name="Wang H."/>
            <person name="Wang A."/>
            <person name="Jiang F."/>
            <person name="Liu H."/>
            <person name="Zhao H."/>
            <person name="Xu D."/>
            <person name="Zhang Y."/>
        </authorList>
    </citation>
    <scope>NUCLEOTIDE SEQUENCE [LARGE SCALE GENOMIC DNA]</scope>
    <source>
        <strain evidence="2">cv. Yunnan</strain>
        <tissue evidence="1">Leaves</tissue>
    </source>
</reference>
<keyword evidence="2" id="KW-1185">Reference proteome</keyword>
<dbReference type="EMBL" id="CM042037">
    <property type="protein sequence ID" value="KAI3741844.1"/>
    <property type="molecule type" value="Genomic_DNA"/>
</dbReference>
<name>A0ACB9D5I4_9ASTR</name>